<dbReference type="AlphaFoldDB" id="A0A5E7A8A6"/>
<sequence length="70" mass="7769">MSAPTAGQYTFDVATGEYGFAAADVATRVFIDYRYTVQTGKSLSVRNIPDFEFTGYADEFGEVCYWSANE</sequence>
<name>A0A5E7A8A6_PSEFL</name>
<dbReference type="EMBL" id="CABVHU010000001">
    <property type="protein sequence ID" value="VVN71643.1"/>
    <property type="molecule type" value="Genomic_DNA"/>
</dbReference>
<protein>
    <submittedName>
        <fullName evidence="1">Uncharacterized protein</fullName>
    </submittedName>
</protein>
<dbReference type="OrthoDB" id="6816093at2"/>
<gene>
    <name evidence="1" type="ORF">PS833_00454</name>
</gene>
<organism evidence="1 2">
    <name type="scientific">Pseudomonas fluorescens</name>
    <dbReference type="NCBI Taxonomy" id="294"/>
    <lineage>
        <taxon>Bacteria</taxon>
        <taxon>Pseudomonadati</taxon>
        <taxon>Pseudomonadota</taxon>
        <taxon>Gammaproteobacteria</taxon>
        <taxon>Pseudomonadales</taxon>
        <taxon>Pseudomonadaceae</taxon>
        <taxon>Pseudomonas</taxon>
    </lineage>
</organism>
<reference evidence="1 2" key="1">
    <citation type="submission" date="2019-09" db="EMBL/GenBank/DDBJ databases">
        <authorList>
            <person name="Chandra G."/>
            <person name="Truman W A."/>
        </authorList>
    </citation>
    <scope>NUCLEOTIDE SEQUENCE [LARGE SCALE GENOMIC DNA]</scope>
    <source>
        <strain evidence="1">PS833</strain>
    </source>
</reference>
<accession>A0A5E7A8A6</accession>
<evidence type="ECO:0000313" key="2">
    <source>
        <dbReference type="Proteomes" id="UP000409037"/>
    </source>
</evidence>
<proteinExistence type="predicted"/>
<dbReference type="RefSeq" id="WP_150796398.1">
    <property type="nucleotide sequence ID" value="NZ_CABVHU010000001.1"/>
</dbReference>
<evidence type="ECO:0000313" key="1">
    <source>
        <dbReference type="EMBL" id="VVN71643.1"/>
    </source>
</evidence>
<dbReference type="Proteomes" id="UP000409037">
    <property type="component" value="Unassembled WGS sequence"/>
</dbReference>